<gene>
    <name evidence="1" type="ORF">GU243_14955</name>
</gene>
<evidence type="ECO:0008006" key="3">
    <source>
        <dbReference type="Google" id="ProtNLM"/>
    </source>
</evidence>
<dbReference type="EMBL" id="CP047898">
    <property type="protein sequence ID" value="QHK20803.1"/>
    <property type="molecule type" value="Genomic_DNA"/>
</dbReference>
<keyword evidence="2" id="KW-1185">Reference proteome</keyword>
<sequence length="125" mass="13749">MGTITIESTVLIPCGRPEVYAFCVDTHARSAVFGQEGVELQVGDQVTDRSWTETHQTRTETVICSCVVYPVADSTRLTVTAQYVPKGIGRMLSGAREGTYRKQEAARLAALKKAVEREIRKARSS</sequence>
<proteinExistence type="predicted"/>
<dbReference type="SUPFAM" id="SSF55961">
    <property type="entry name" value="Bet v1-like"/>
    <property type="match status" value="1"/>
</dbReference>
<name>A0A6P1NNZ0_9MICC</name>
<protein>
    <recommendedName>
        <fullName evidence="3">Polyketide cyclase / dehydrase and lipid transport</fullName>
    </recommendedName>
</protein>
<evidence type="ECO:0000313" key="2">
    <source>
        <dbReference type="Proteomes" id="UP000464186"/>
    </source>
</evidence>
<accession>A0A6P1NNZ0</accession>
<dbReference type="Proteomes" id="UP000464186">
    <property type="component" value="Chromosome"/>
</dbReference>
<evidence type="ECO:0000313" key="1">
    <source>
        <dbReference type="EMBL" id="QHK20803.1"/>
    </source>
</evidence>
<dbReference type="AlphaFoldDB" id="A0A6P1NNZ0"/>
<reference evidence="1 2" key="1">
    <citation type="submission" date="2020-01" db="EMBL/GenBank/DDBJ databases">
        <title>Pseudarthrobacter psychrotolerans sp. nov., isolated from antarctic soil.</title>
        <authorList>
            <person name="Shin Y."/>
            <person name="Park W."/>
        </authorList>
    </citation>
    <scope>NUCLEOTIDE SEQUENCE [LARGE SCALE GENOMIC DNA]</scope>
    <source>
        <strain evidence="1 2">YJ56</strain>
    </source>
</reference>
<dbReference type="KEGG" id="psey:GU243_14955"/>
<organism evidence="1 2">
    <name type="scientific">Pseudarthrobacter psychrotolerans</name>
    <dbReference type="NCBI Taxonomy" id="2697569"/>
    <lineage>
        <taxon>Bacteria</taxon>
        <taxon>Bacillati</taxon>
        <taxon>Actinomycetota</taxon>
        <taxon>Actinomycetes</taxon>
        <taxon>Micrococcales</taxon>
        <taxon>Micrococcaceae</taxon>
        <taxon>Pseudarthrobacter</taxon>
    </lineage>
</organism>